<keyword evidence="6" id="KW-0800">Toxin</keyword>
<evidence type="ECO:0000256" key="6">
    <source>
        <dbReference type="HAMAP-Rule" id="MF_00265"/>
    </source>
</evidence>
<dbReference type="HAMAP" id="MF_00265">
    <property type="entry name" value="VapC_Nob1"/>
    <property type="match status" value="1"/>
</dbReference>
<keyword evidence="5 6" id="KW-0460">Magnesium</keyword>
<dbReference type="RefSeq" id="WP_349637429.1">
    <property type="nucleotide sequence ID" value="NZ_CP090958.1"/>
</dbReference>
<keyword evidence="4 6" id="KW-0378">Hydrolase</keyword>
<dbReference type="PANTHER" id="PTHR42740:SF1">
    <property type="entry name" value="RIBONUCLEASE VAPC3"/>
    <property type="match status" value="1"/>
</dbReference>
<dbReference type="PANTHER" id="PTHR42740">
    <property type="entry name" value="RIBONUCLEASE VAPC3"/>
    <property type="match status" value="1"/>
</dbReference>
<evidence type="ECO:0000259" key="7">
    <source>
        <dbReference type="Pfam" id="PF01850"/>
    </source>
</evidence>
<feature type="binding site" evidence="6">
    <location>
        <position position="96"/>
    </location>
    <ligand>
        <name>Mg(2+)</name>
        <dbReference type="ChEBI" id="CHEBI:18420"/>
    </ligand>
</feature>
<name>A0ABY8QQI8_9MICO</name>
<sequence>MIVDTSAWIEYFQGTDSLANHRIYDSIRDDAHIVVPELVMMELSIGTTDEAAAARRKRFLRRFDIIPIAPLRDTEAAATIHRRCRRSGETVRNLIDCTIAAVAIRLGYPVLHRDRDFSAIARHTRLKEEPAFDR</sequence>
<feature type="domain" description="PIN" evidence="7">
    <location>
        <begin position="1"/>
        <end position="122"/>
    </location>
</feature>
<gene>
    <name evidence="6" type="primary">vapC</name>
    <name evidence="8" type="ORF">LWF01_10930</name>
</gene>
<protein>
    <recommendedName>
        <fullName evidence="6">Ribonuclease VapC</fullName>
        <shortName evidence="6">RNase VapC</shortName>
        <ecNumber evidence="6">3.1.-.-</ecNumber>
    </recommendedName>
    <alternativeName>
        <fullName evidence="6">Toxin VapC</fullName>
    </alternativeName>
</protein>
<dbReference type="EMBL" id="CP090958">
    <property type="protein sequence ID" value="WGW10649.1"/>
    <property type="molecule type" value="Genomic_DNA"/>
</dbReference>
<dbReference type="InterPro" id="IPR051749">
    <property type="entry name" value="PINc/VapC_TA_RNase"/>
</dbReference>
<evidence type="ECO:0000256" key="1">
    <source>
        <dbReference type="ARBA" id="ARBA00022649"/>
    </source>
</evidence>
<dbReference type="EC" id="3.1.-.-" evidence="6"/>
<dbReference type="Pfam" id="PF01850">
    <property type="entry name" value="PIN"/>
    <property type="match status" value="1"/>
</dbReference>
<comment type="cofactor">
    <cofactor evidence="6">
        <name>Mg(2+)</name>
        <dbReference type="ChEBI" id="CHEBI:18420"/>
    </cofactor>
</comment>
<reference evidence="8 9" key="1">
    <citation type="submission" date="2023-05" db="EMBL/GenBank/DDBJ databases">
        <title>Lithophilousrod everest ZFBP1038 complete genpme.</title>
        <authorList>
            <person name="Tian M."/>
        </authorList>
    </citation>
    <scope>NUCLEOTIDE SEQUENCE [LARGE SCALE GENOMIC DNA]</scope>
    <source>
        <strain evidence="8 9">ZFBP1038</strain>
    </source>
</reference>
<accession>A0ABY8QQI8</accession>
<evidence type="ECO:0000313" key="8">
    <source>
        <dbReference type="EMBL" id="WGW10649.1"/>
    </source>
</evidence>
<evidence type="ECO:0000313" key="9">
    <source>
        <dbReference type="Proteomes" id="UP001209083"/>
    </source>
</evidence>
<dbReference type="CDD" id="cd18756">
    <property type="entry name" value="PIN_MtVapC15-VapC11-like"/>
    <property type="match status" value="1"/>
</dbReference>
<dbReference type="Proteomes" id="UP001209083">
    <property type="component" value="Chromosome"/>
</dbReference>
<evidence type="ECO:0000256" key="5">
    <source>
        <dbReference type="ARBA" id="ARBA00022842"/>
    </source>
</evidence>
<dbReference type="InterPro" id="IPR022907">
    <property type="entry name" value="VapC_family"/>
</dbReference>
<proteinExistence type="inferred from homology"/>
<dbReference type="SUPFAM" id="SSF88723">
    <property type="entry name" value="PIN domain-like"/>
    <property type="match status" value="1"/>
</dbReference>
<dbReference type="Gene3D" id="3.40.50.1010">
    <property type="entry name" value="5'-nuclease"/>
    <property type="match status" value="1"/>
</dbReference>
<keyword evidence="9" id="KW-1185">Reference proteome</keyword>
<evidence type="ECO:0000256" key="3">
    <source>
        <dbReference type="ARBA" id="ARBA00022723"/>
    </source>
</evidence>
<keyword evidence="2 6" id="KW-0540">Nuclease</keyword>
<feature type="binding site" evidence="6">
    <location>
        <position position="4"/>
    </location>
    <ligand>
        <name>Mg(2+)</name>
        <dbReference type="ChEBI" id="CHEBI:18420"/>
    </ligand>
</feature>
<keyword evidence="3 6" id="KW-0479">Metal-binding</keyword>
<evidence type="ECO:0000256" key="2">
    <source>
        <dbReference type="ARBA" id="ARBA00022722"/>
    </source>
</evidence>
<keyword evidence="1 6" id="KW-1277">Toxin-antitoxin system</keyword>
<evidence type="ECO:0000256" key="4">
    <source>
        <dbReference type="ARBA" id="ARBA00022801"/>
    </source>
</evidence>
<dbReference type="InterPro" id="IPR029060">
    <property type="entry name" value="PIN-like_dom_sf"/>
</dbReference>
<organism evidence="8 9">
    <name type="scientific">Saxibacter everestensis</name>
    <dbReference type="NCBI Taxonomy" id="2909229"/>
    <lineage>
        <taxon>Bacteria</taxon>
        <taxon>Bacillati</taxon>
        <taxon>Actinomycetota</taxon>
        <taxon>Actinomycetes</taxon>
        <taxon>Micrococcales</taxon>
        <taxon>Brevibacteriaceae</taxon>
        <taxon>Saxibacter</taxon>
    </lineage>
</organism>
<comment type="similarity">
    <text evidence="6">Belongs to the PINc/VapC protein family.</text>
</comment>
<dbReference type="InterPro" id="IPR002716">
    <property type="entry name" value="PIN_dom"/>
</dbReference>
<comment type="function">
    <text evidence="6">Toxic component of a toxin-antitoxin (TA) system. An RNase.</text>
</comment>